<gene>
    <name evidence="1" type="ORF">L917_14057</name>
</gene>
<dbReference type="EMBL" id="KI681239">
    <property type="protein sequence ID" value="ETL86509.1"/>
    <property type="molecule type" value="Genomic_DNA"/>
</dbReference>
<name>W2KPH7_PHYNI</name>
<reference evidence="1" key="1">
    <citation type="submission" date="2013-11" db="EMBL/GenBank/DDBJ databases">
        <title>The Genome Sequence of Phytophthora parasitica CHvinca01.</title>
        <authorList>
            <consortium name="The Broad Institute Genomics Platform"/>
            <person name="Russ C."/>
            <person name="Tyler B."/>
            <person name="Panabieres F."/>
            <person name="Shan W."/>
            <person name="Tripathy S."/>
            <person name="Grunwald N."/>
            <person name="Machado M."/>
            <person name="Johnson C.S."/>
            <person name="Arredondo F."/>
            <person name="Hong C."/>
            <person name="Coffey M."/>
            <person name="Young S.K."/>
            <person name="Zeng Q."/>
            <person name="Gargeya S."/>
            <person name="Fitzgerald M."/>
            <person name="Abouelleil A."/>
            <person name="Alvarado L."/>
            <person name="Chapman S.B."/>
            <person name="Gainer-Dewar J."/>
            <person name="Goldberg J."/>
            <person name="Griggs A."/>
            <person name="Gujja S."/>
            <person name="Hansen M."/>
            <person name="Howarth C."/>
            <person name="Imamovic A."/>
            <person name="Ireland A."/>
            <person name="Larimer J."/>
            <person name="McCowan C."/>
            <person name="Murphy C."/>
            <person name="Pearson M."/>
            <person name="Poon T.W."/>
            <person name="Priest M."/>
            <person name="Roberts A."/>
            <person name="Saif S."/>
            <person name="Shea T."/>
            <person name="Sykes S."/>
            <person name="Wortman J."/>
            <person name="Nusbaum C."/>
            <person name="Birren B."/>
        </authorList>
    </citation>
    <scope>NUCLEOTIDE SEQUENCE [LARGE SCALE GENOMIC DNA]</scope>
    <source>
        <strain evidence="1">CHvinca01</strain>
    </source>
</reference>
<sequence>MSAYDEIAEITKRLRIAPPNGIDTNFEVPNDDDLEDLVFVSIDESPVASGISPVKAVMSVARRAHTRHRSAPYSRSRRSAMHDELAEMIDLQF</sequence>
<protein>
    <submittedName>
        <fullName evidence="1">Uncharacterized protein</fullName>
    </submittedName>
</protein>
<dbReference type="AlphaFoldDB" id="W2KPH7"/>
<evidence type="ECO:0000313" key="1">
    <source>
        <dbReference type="EMBL" id="ETL86509.1"/>
    </source>
</evidence>
<organism evidence="1">
    <name type="scientific">Phytophthora nicotianae</name>
    <name type="common">Potato buckeye rot agent</name>
    <name type="synonym">Phytophthora parasitica</name>
    <dbReference type="NCBI Taxonomy" id="4792"/>
    <lineage>
        <taxon>Eukaryota</taxon>
        <taxon>Sar</taxon>
        <taxon>Stramenopiles</taxon>
        <taxon>Oomycota</taxon>
        <taxon>Peronosporomycetes</taxon>
        <taxon>Peronosporales</taxon>
        <taxon>Peronosporaceae</taxon>
        <taxon>Phytophthora</taxon>
    </lineage>
</organism>
<dbReference type="Proteomes" id="UP000054423">
    <property type="component" value="Unassembled WGS sequence"/>
</dbReference>
<proteinExistence type="predicted"/>
<accession>W2KPH7</accession>